<keyword evidence="5" id="KW-1185">Reference proteome</keyword>
<proteinExistence type="inferred from homology"/>
<evidence type="ECO:0000313" key="5">
    <source>
        <dbReference type="Proteomes" id="UP001487740"/>
    </source>
</evidence>
<feature type="compositionally biased region" description="Basic and acidic residues" evidence="2">
    <location>
        <begin position="951"/>
        <end position="987"/>
    </location>
</feature>
<feature type="region of interest" description="Disordered" evidence="2">
    <location>
        <begin position="579"/>
        <end position="704"/>
    </location>
</feature>
<evidence type="ECO:0000256" key="3">
    <source>
        <dbReference type="SAM" id="SignalP"/>
    </source>
</evidence>
<feature type="compositionally biased region" description="Polar residues" evidence="2">
    <location>
        <begin position="668"/>
        <end position="679"/>
    </location>
</feature>
<comment type="similarity">
    <text evidence="1">Belongs to the UPF0462 family.</text>
</comment>
<feature type="signal peptide" evidence="3">
    <location>
        <begin position="1"/>
        <end position="23"/>
    </location>
</feature>
<feature type="compositionally biased region" description="Basic and acidic residues" evidence="2">
    <location>
        <begin position="879"/>
        <end position="891"/>
    </location>
</feature>
<feature type="region of interest" description="Disordered" evidence="2">
    <location>
        <begin position="518"/>
        <end position="550"/>
    </location>
</feature>
<comment type="caution">
    <text evidence="4">The sequence shown here is derived from an EMBL/GenBank/DDBJ whole genome shotgun (WGS) entry which is preliminary data.</text>
</comment>
<dbReference type="PANTHER" id="PTHR31475">
    <property type="entry name" value="UPF0462 PROTEIN"/>
    <property type="match status" value="1"/>
</dbReference>
<protein>
    <recommendedName>
        <fullName evidence="6">Chitin-binding type-2 domain-containing protein</fullName>
    </recommendedName>
</protein>
<feature type="region of interest" description="Disordered" evidence="2">
    <location>
        <begin position="745"/>
        <end position="994"/>
    </location>
</feature>
<evidence type="ECO:0000313" key="4">
    <source>
        <dbReference type="EMBL" id="KAK8375501.1"/>
    </source>
</evidence>
<evidence type="ECO:0000256" key="1">
    <source>
        <dbReference type="ARBA" id="ARBA00038085"/>
    </source>
</evidence>
<feature type="compositionally biased region" description="Low complexity" evidence="2">
    <location>
        <begin position="812"/>
        <end position="878"/>
    </location>
</feature>
<keyword evidence="3" id="KW-0732">Signal</keyword>
<feature type="compositionally biased region" description="Low complexity" evidence="2">
    <location>
        <begin position="520"/>
        <end position="529"/>
    </location>
</feature>
<feature type="compositionally biased region" description="Basic and acidic residues" evidence="2">
    <location>
        <begin position="759"/>
        <end position="771"/>
    </location>
</feature>
<feature type="compositionally biased region" description="Low complexity" evidence="2">
    <location>
        <begin position="746"/>
        <end position="758"/>
    </location>
</feature>
<feature type="compositionally biased region" description="Pro residues" evidence="2">
    <location>
        <begin position="628"/>
        <end position="645"/>
    </location>
</feature>
<name>A0AAW0SL50_SCYPA</name>
<feature type="compositionally biased region" description="Low complexity" evidence="2">
    <location>
        <begin position="535"/>
        <end position="547"/>
    </location>
</feature>
<feature type="compositionally biased region" description="Low complexity" evidence="2">
    <location>
        <begin position="695"/>
        <end position="704"/>
    </location>
</feature>
<dbReference type="PANTHER" id="PTHR31475:SF5">
    <property type="entry name" value="UPF0462 PROTEIN C4ORF33 HOMOLOG"/>
    <property type="match status" value="1"/>
</dbReference>
<reference evidence="4 5" key="1">
    <citation type="submission" date="2023-03" db="EMBL/GenBank/DDBJ databases">
        <title>High-quality genome of Scylla paramamosain provides insights in environmental adaptation.</title>
        <authorList>
            <person name="Zhang L."/>
        </authorList>
    </citation>
    <scope>NUCLEOTIDE SEQUENCE [LARGE SCALE GENOMIC DNA]</scope>
    <source>
        <strain evidence="4">LZ_2023a</strain>
        <tissue evidence="4">Muscle</tissue>
    </source>
</reference>
<feature type="chain" id="PRO_5043530627" description="Chitin-binding type-2 domain-containing protein" evidence="3">
    <location>
        <begin position="24"/>
        <end position="1076"/>
    </location>
</feature>
<gene>
    <name evidence="4" type="ORF">O3P69_008379</name>
</gene>
<evidence type="ECO:0000256" key="2">
    <source>
        <dbReference type="SAM" id="MobiDB-lite"/>
    </source>
</evidence>
<sequence length="1076" mass="122700">MDERWRMYVLALAVAVCATSVRATLDFSIDTTWNGGALDHTPVKFSLSASPDQQHLLLNITAPFFNDPPAPPGTPGQPFYGLWEYEVMEAFFLNNANQYLEVEVCPWGQHIVLLLSGQRVTVRHSLQMKVETHIGVNTWTGSAAIPVTYLPERVTLFNAYAIHGSDADRVYESLYPAPSTAPNPDFHALEYFKPIDLSSILPTQAEDPMSQLWMDSLQGLFRYDIATTWNDQPLSTPLVEITLQGFEAGVEMNVTAPFYNDPAPPGTPGKPFYGLWDYEVVEMFFLNKNDEYLEVELGPWGQHLLLLLQGERNPIRHSLPLDYIITERTDPVGNKPGQWKGSAMIPPGYFPPNVTLMNAYAIHGTDKDRQYQALYPAPHDDPLYPNPDFHRLDLFRAIDFEFQVRDNKDYSQVWLDAMGSTTTPETEDAAPTPSVVSGASLLVAALVVLVAEAAGSGGGNELHVHAFSYIMCTFVCMMIILIKWPCSAGQVRQTLWNKQPETEEVMMTSLGPLSAAQTITPEPETTDPTTPEPQEPATQQPATPDTTEPVHHAGLESIHQDTEEEKNVIILDDTILREVTNTEKPEPTTFTPRSVNTVTPEPSETIAENPTDPVDTKPTEAASQDPTTLPPTTPAPTTLPEPLDPSTPTLSPERTRTATRRRPHPQRVDTNQHSVNFASPNQPDRPRRRRPVPTPLRVRPNRRVNLGFQNANNQARQNQQNEHQQSFPRDQQLSASIGQFQPPRVQQIQPPHDQQFQPPRDEQFQPPRDEQFQPPRDQQFQPPRDEQFQPPRDQQFQSPRDEQFQPPRDEQFQPPRDQQFQPPRDEQFQPPRDQQFQPPRDQQFQPPRDEQFQPPRDQQFQPPRDEQFQPPRDQQFQPPRDEQFQPPRDEQFQPPSDQQFQPPRDQQMQPPRNQQFQPPANQQFQPPRNQQFQPPADQQFQPPRDQQFQTPREEQFTDHKEKQQQEKPQRRPPSARDEQLSPSREGEAPLAVEEEIGVQEVKEVLASLTEGAAALPPPHPICFSPGLVPDEHRCWVFHECELADGQWQVYSWKCIRGHVYDPVSVACVRGRCRRRG</sequence>
<feature type="compositionally biased region" description="Polar residues" evidence="2">
    <location>
        <begin position="588"/>
        <end position="608"/>
    </location>
</feature>
<dbReference type="EMBL" id="JARAKH010000049">
    <property type="protein sequence ID" value="KAK8375501.1"/>
    <property type="molecule type" value="Genomic_DNA"/>
</dbReference>
<feature type="compositionally biased region" description="Low complexity" evidence="2">
    <location>
        <begin position="892"/>
        <end position="950"/>
    </location>
</feature>
<dbReference type="Proteomes" id="UP001487740">
    <property type="component" value="Unassembled WGS sequence"/>
</dbReference>
<dbReference type="AlphaFoldDB" id="A0AAW0SL50"/>
<evidence type="ECO:0008006" key="6">
    <source>
        <dbReference type="Google" id="ProtNLM"/>
    </source>
</evidence>
<accession>A0AAW0SL50</accession>
<organism evidence="4 5">
    <name type="scientific">Scylla paramamosain</name>
    <name type="common">Mud crab</name>
    <dbReference type="NCBI Taxonomy" id="85552"/>
    <lineage>
        <taxon>Eukaryota</taxon>
        <taxon>Metazoa</taxon>
        <taxon>Ecdysozoa</taxon>
        <taxon>Arthropoda</taxon>
        <taxon>Crustacea</taxon>
        <taxon>Multicrustacea</taxon>
        <taxon>Malacostraca</taxon>
        <taxon>Eumalacostraca</taxon>
        <taxon>Eucarida</taxon>
        <taxon>Decapoda</taxon>
        <taxon>Pleocyemata</taxon>
        <taxon>Brachyura</taxon>
        <taxon>Eubrachyura</taxon>
        <taxon>Portunoidea</taxon>
        <taxon>Portunidae</taxon>
        <taxon>Portuninae</taxon>
        <taxon>Scylla</taxon>
    </lineage>
</organism>
<feature type="compositionally biased region" description="Basic and acidic residues" evidence="2">
    <location>
        <begin position="799"/>
        <end position="811"/>
    </location>
</feature>
<feature type="compositionally biased region" description="Low complexity" evidence="2">
    <location>
        <begin position="772"/>
        <end position="798"/>
    </location>
</feature>